<evidence type="ECO:0000259" key="1">
    <source>
        <dbReference type="Pfam" id="PF12257"/>
    </source>
</evidence>
<protein>
    <submittedName>
        <fullName evidence="2">Vacuolar membrane-associated protein IML1</fullName>
    </submittedName>
</protein>
<dbReference type="RefSeq" id="XP_051359196.1">
    <property type="nucleotide sequence ID" value="XM_051509844.1"/>
</dbReference>
<reference evidence="2" key="1">
    <citation type="journal article" date="2021" name="J Fungi (Basel)">
        <title>Genomic and Metabolomic Analyses of the Marine Fungus Emericellopsis cladophorae: Insights into Saltwater Adaptability Mechanisms and Its Biosynthetic Potential.</title>
        <authorList>
            <person name="Goncalves M.F.M."/>
            <person name="Hilario S."/>
            <person name="Van de Peer Y."/>
            <person name="Esteves A.C."/>
            <person name="Alves A."/>
        </authorList>
    </citation>
    <scope>NUCLEOTIDE SEQUENCE</scope>
    <source>
        <strain evidence="2">MUM 19.33</strain>
    </source>
</reference>
<dbReference type="GeneID" id="75829848"/>
<accession>A0A9Q0BBC1</accession>
<organism evidence="2 3">
    <name type="scientific">Emericellopsis cladophorae</name>
    <dbReference type="NCBI Taxonomy" id="2686198"/>
    <lineage>
        <taxon>Eukaryota</taxon>
        <taxon>Fungi</taxon>
        <taxon>Dikarya</taxon>
        <taxon>Ascomycota</taxon>
        <taxon>Pezizomycotina</taxon>
        <taxon>Sordariomycetes</taxon>
        <taxon>Hypocreomycetidae</taxon>
        <taxon>Hypocreales</taxon>
        <taxon>Bionectriaceae</taxon>
        <taxon>Emericellopsis</taxon>
    </lineage>
</organism>
<evidence type="ECO:0000313" key="3">
    <source>
        <dbReference type="Proteomes" id="UP001055219"/>
    </source>
</evidence>
<dbReference type="GO" id="GO:1990130">
    <property type="term" value="C:GATOR1 complex"/>
    <property type="evidence" value="ECO:0007669"/>
    <property type="project" value="TreeGrafter"/>
</dbReference>
<dbReference type="GO" id="GO:0010508">
    <property type="term" value="P:positive regulation of autophagy"/>
    <property type="evidence" value="ECO:0007669"/>
    <property type="project" value="TreeGrafter"/>
</dbReference>
<dbReference type="OrthoDB" id="39497at2759"/>
<feature type="domain" description="Vacuolar membrane-associated protein Iml1 N-terminal" evidence="1">
    <location>
        <begin position="64"/>
        <end position="209"/>
    </location>
</feature>
<dbReference type="GO" id="GO:0005096">
    <property type="term" value="F:GTPase activator activity"/>
    <property type="evidence" value="ECO:0007669"/>
    <property type="project" value="InterPro"/>
</dbReference>
<proteinExistence type="predicted"/>
<dbReference type="EMBL" id="JAGIXG020000072">
    <property type="protein sequence ID" value="KAI6778340.1"/>
    <property type="molecule type" value="Genomic_DNA"/>
</dbReference>
<gene>
    <name evidence="2" type="ORF">J7T54_003347</name>
</gene>
<dbReference type="Pfam" id="PF12257">
    <property type="entry name" value="IML1"/>
    <property type="match status" value="1"/>
</dbReference>
<comment type="caution">
    <text evidence="2">The sequence shown here is derived from an EMBL/GenBank/DDBJ whole genome shotgun (WGS) entry which is preliminary data.</text>
</comment>
<dbReference type="AlphaFoldDB" id="A0A9Q0BBC1"/>
<reference evidence="2" key="2">
    <citation type="submission" date="2022-07" db="EMBL/GenBank/DDBJ databases">
        <authorList>
            <person name="Goncalves M.F.M."/>
            <person name="Hilario S."/>
            <person name="Van De Peer Y."/>
            <person name="Esteves A.C."/>
            <person name="Alves A."/>
        </authorList>
    </citation>
    <scope>NUCLEOTIDE SEQUENCE</scope>
    <source>
        <strain evidence="2">MUM 19.33</strain>
    </source>
</reference>
<evidence type="ECO:0000313" key="2">
    <source>
        <dbReference type="EMBL" id="KAI6778340.1"/>
    </source>
</evidence>
<dbReference type="PANTHER" id="PTHR13179:SF8">
    <property type="entry name" value="GATOR COMPLEX PROTEIN DEPDC5"/>
    <property type="match status" value="1"/>
</dbReference>
<name>A0A9Q0BBC1_9HYPO</name>
<dbReference type="InterPro" id="IPR048255">
    <property type="entry name" value="IML1_N"/>
</dbReference>
<dbReference type="Proteomes" id="UP001055219">
    <property type="component" value="Unassembled WGS sequence"/>
</dbReference>
<dbReference type="InterPro" id="IPR027244">
    <property type="entry name" value="IML1"/>
</dbReference>
<dbReference type="GO" id="GO:1904262">
    <property type="term" value="P:negative regulation of TORC1 signaling"/>
    <property type="evidence" value="ECO:0007669"/>
    <property type="project" value="TreeGrafter"/>
</dbReference>
<sequence length="211" mass="23991">MKDRQPDADVLVVKQVADAFGMKKGCQVDSDNPVIEATHIELPSKDQYLSRYDLWRLTVGDLTKPVQSTRAMLFKRWATLRVKHLVSIVLFARVEYDTGLTTDLASSALQSDYYTGIQPTGTKRPHKDFYRVVVSEMTSGEWTEILHRLKNEFDYFQRDISTHLHQTDVDLGFANEEELPENARNRNTAVPVLSMHGNVLEAIHLAVTSCP</sequence>
<keyword evidence="3" id="KW-1185">Reference proteome</keyword>
<dbReference type="PANTHER" id="PTHR13179">
    <property type="entry name" value="DEP DOMAIN CONTAINING PROTEIN 5"/>
    <property type="match status" value="1"/>
</dbReference>